<gene>
    <name evidence="1" type="ORF">K458DRAFT_120772</name>
</gene>
<evidence type="ECO:0000313" key="1">
    <source>
        <dbReference type="EMBL" id="KAF2679130.1"/>
    </source>
</evidence>
<dbReference type="OrthoDB" id="20872at2759"/>
<name>A0A6G1IMB7_9PLEO</name>
<evidence type="ECO:0000313" key="2">
    <source>
        <dbReference type="Proteomes" id="UP000799291"/>
    </source>
</evidence>
<dbReference type="Proteomes" id="UP000799291">
    <property type="component" value="Unassembled WGS sequence"/>
</dbReference>
<dbReference type="AlphaFoldDB" id="A0A6G1IMB7"/>
<sequence length="165" mass="18466">MPLALKRATAFIKQRAPCMSVSRYSRGGPQKRPRPSAVFEEGLGDSGRDGWASNSIIATWQISFEHIRRQMPTAAWLLSLMSLFDQQGIPDSLLHDQYGEDEDGKTDFDDIHMLSSFSLVGMSVNGQLYNKLELWQATYAALIDDSYPVGRPENQAVCQALFPHT</sequence>
<protein>
    <submittedName>
        <fullName evidence="1">Uncharacterized protein</fullName>
    </submittedName>
</protein>
<organism evidence="1 2">
    <name type="scientific">Lentithecium fluviatile CBS 122367</name>
    <dbReference type="NCBI Taxonomy" id="1168545"/>
    <lineage>
        <taxon>Eukaryota</taxon>
        <taxon>Fungi</taxon>
        <taxon>Dikarya</taxon>
        <taxon>Ascomycota</taxon>
        <taxon>Pezizomycotina</taxon>
        <taxon>Dothideomycetes</taxon>
        <taxon>Pleosporomycetidae</taxon>
        <taxon>Pleosporales</taxon>
        <taxon>Massarineae</taxon>
        <taxon>Lentitheciaceae</taxon>
        <taxon>Lentithecium</taxon>
    </lineage>
</organism>
<proteinExistence type="predicted"/>
<accession>A0A6G1IMB7</accession>
<reference evidence="1" key="1">
    <citation type="journal article" date="2020" name="Stud. Mycol.">
        <title>101 Dothideomycetes genomes: a test case for predicting lifestyles and emergence of pathogens.</title>
        <authorList>
            <person name="Haridas S."/>
            <person name="Albert R."/>
            <person name="Binder M."/>
            <person name="Bloem J."/>
            <person name="Labutti K."/>
            <person name="Salamov A."/>
            <person name="Andreopoulos B."/>
            <person name="Baker S."/>
            <person name="Barry K."/>
            <person name="Bills G."/>
            <person name="Bluhm B."/>
            <person name="Cannon C."/>
            <person name="Castanera R."/>
            <person name="Culley D."/>
            <person name="Daum C."/>
            <person name="Ezra D."/>
            <person name="Gonzalez J."/>
            <person name="Henrissat B."/>
            <person name="Kuo A."/>
            <person name="Liang C."/>
            <person name="Lipzen A."/>
            <person name="Lutzoni F."/>
            <person name="Magnuson J."/>
            <person name="Mondo S."/>
            <person name="Nolan M."/>
            <person name="Ohm R."/>
            <person name="Pangilinan J."/>
            <person name="Park H.-J."/>
            <person name="Ramirez L."/>
            <person name="Alfaro M."/>
            <person name="Sun H."/>
            <person name="Tritt A."/>
            <person name="Yoshinaga Y."/>
            <person name="Zwiers L.-H."/>
            <person name="Turgeon B."/>
            <person name="Goodwin S."/>
            <person name="Spatafora J."/>
            <person name="Crous P."/>
            <person name="Grigoriev I."/>
        </authorList>
    </citation>
    <scope>NUCLEOTIDE SEQUENCE</scope>
    <source>
        <strain evidence="1">CBS 122367</strain>
    </source>
</reference>
<keyword evidence="2" id="KW-1185">Reference proteome</keyword>
<dbReference type="EMBL" id="MU005606">
    <property type="protein sequence ID" value="KAF2679130.1"/>
    <property type="molecule type" value="Genomic_DNA"/>
</dbReference>